<dbReference type="InterPro" id="IPR040690">
    <property type="entry name" value="FtsX_ECD"/>
</dbReference>
<dbReference type="Gene3D" id="3.30.70.3040">
    <property type="match status" value="1"/>
</dbReference>
<comment type="similarity">
    <text evidence="2 10">Belongs to the ABC-4 integral membrane protein family. FtsX subfamily.</text>
</comment>
<dbReference type="InterPro" id="IPR003838">
    <property type="entry name" value="ABC3_permease_C"/>
</dbReference>
<comment type="subcellular location">
    <subcellularLocation>
        <location evidence="1">Cell membrane</location>
        <topology evidence="1">Multi-pass membrane protein</topology>
    </subcellularLocation>
</comment>
<evidence type="ECO:0000256" key="4">
    <source>
        <dbReference type="ARBA" id="ARBA00022475"/>
    </source>
</evidence>
<feature type="transmembrane region" description="Helical" evidence="11">
    <location>
        <begin position="226"/>
        <end position="248"/>
    </location>
</feature>
<evidence type="ECO:0000256" key="10">
    <source>
        <dbReference type="PIRNR" id="PIRNR003097"/>
    </source>
</evidence>
<evidence type="ECO:0000256" key="6">
    <source>
        <dbReference type="ARBA" id="ARBA00022692"/>
    </source>
</evidence>
<evidence type="ECO:0000259" key="13">
    <source>
        <dbReference type="Pfam" id="PF18075"/>
    </source>
</evidence>
<feature type="domain" description="FtsX extracellular" evidence="13">
    <location>
        <begin position="59"/>
        <end position="153"/>
    </location>
</feature>
<keyword evidence="15" id="KW-1185">Reference proteome</keyword>
<gene>
    <name evidence="14" type="primary">ftsX</name>
    <name evidence="14" type="ORF">P9B03_10145</name>
</gene>
<feature type="transmembrane region" description="Helical" evidence="11">
    <location>
        <begin position="173"/>
        <end position="193"/>
    </location>
</feature>
<keyword evidence="9 10" id="KW-0131">Cell cycle</keyword>
<dbReference type="GO" id="GO:0005886">
    <property type="term" value="C:plasma membrane"/>
    <property type="evidence" value="ECO:0007669"/>
    <property type="project" value="UniProtKB-SubCell"/>
</dbReference>
<reference evidence="14 15" key="1">
    <citation type="submission" date="2023-03" db="EMBL/GenBank/DDBJ databases">
        <title>Bacillus Genome Sequencing.</title>
        <authorList>
            <person name="Dunlap C."/>
        </authorList>
    </citation>
    <scope>NUCLEOTIDE SEQUENCE [LARGE SCALE GENOMIC DNA]</scope>
    <source>
        <strain evidence="14 15">B-59205</strain>
    </source>
</reference>
<comment type="caution">
    <text evidence="14">The sequence shown here is derived from an EMBL/GenBank/DDBJ whole genome shotgun (WGS) entry which is preliminary data.</text>
</comment>
<dbReference type="EMBL" id="JARSFG010000014">
    <property type="protein sequence ID" value="MEC1178844.1"/>
    <property type="molecule type" value="Genomic_DNA"/>
</dbReference>
<dbReference type="RefSeq" id="WP_326123308.1">
    <property type="nucleotide sequence ID" value="NZ_JARSFG010000014.1"/>
</dbReference>
<protein>
    <recommendedName>
        <fullName evidence="3 10">Cell division protein FtsX</fullName>
    </recommendedName>
</protein>
<dbReference type="Pfam" id="PF02687">
    <property type="entry name" value="FtsX"/>
    <property type="match status" value="1"/>
</dbReference>
<evidence type="ECO:0000256" key="1">
    <source>
        <dbReference type="ARBA" id="ARBA00004651"/>
    </source>
</evidence>
<evidence type="ECO:0000256" key="7">
    <source>
        <dbReference type="ARBA" id="ARBA00022989"/>
    </source>
</evidence>
<evidence type="ECO:0000256" key="5">
    <source>
        <dbReference type="ARBA" id="ARBA00022618"/>
    </source>
</evidence>
<dbReference type="InterPro" id="IPR004513">
    <property type="entry name" value="FtsX"/>
</dbReference>
<dbReference type="PANTHER" id="PTHR47755:SF1">
    <property type="entry name" value="CELL DIVISION PROTEIN FTSX"/>
    <property type="match status" value="1"/>
</dbReference>
<keyword evidence="4 10" id="KW-1003">Cell membrane</keyword>
<dbReference type="GO" id="GO:0051301">
    <property type="term" value="P:cell division"/>
    <property type="evidence" value="ECO:0007669"/>
    <property type="project" value="UniProtKB-KW"/>
</dbReference>
<feature type="transmembrane region" description="Helical" evidence="11">
    <location>
        <begin position="268"/>
        <end position="289"/>
    </location>
</feature>
<name>A0AAW9NSY9_9BACL</name>
<evidence type="ECO:0000256" key="2">
    <source>
        <dbReference type="ARBA" id="ARBA00007379"/>
    </source>
</evidence>
<keyword evidence="5 10" id="KW-0132">Cell division</keyword>
<keyword evidence="8 10" id="KW-0472">Membrane</keyword>
<keyword evidence="7 11" id="KW-1133">Transmembrane helix</keyword>
<accession>A0AAW9NSY9</accession>
<comment type="function">
    <text evidence="10">Part of the ABC transporter FtsEX involved in asymmetric cellular division facilitating the initiation of sporulation.</text>
</comment>
<proteinExistence type="inferred from homology"/>
<dbReference type="InterPro" id="IPR058204">
    <property type="entry name" value="FtsX_firmicutes-type"/>
</dbReference>
<dbReference type="Pfam" id="PF18075">
    <property type="entry name" value="FtsX_ECD"/>
    <property type="match status" value="1"/>
</dbReference>
<evidence type="ECO:0000256" key="8">
    <source>
        <dbReference type="ARBA" id="ARBA00023136"/>
    </source>
</evidence>
<dbReference type="PIRSF" id="PIRSF003097">
    <property type="entry name" value="FtsX"/>
    <property type="match status" value="1"/>
</dbReference>
<feature type="domain" description="ABC3 transporter permease C-terminal" evidence="12">
    <location>
        <begin position="176"/>
        <end position="297"/>
    </location>
</feature>
<dbReference type="Proteomes" id="UP001344888">
    <property type="component" value="Unassembled WGS sequence"/>
</dbReference>
<dbReference type="PANTHER" id="PTHR47755">
    <property type="entry name" value="CELL DIVISION PROTEIN FTSX"/>
    <property type="match status" value="1"/>
</dbReference>
<evidence type="ECO:0000256" key="3">
    <source>
        <dbReference type="ARBA" id="ARBA00021907"/>
    </source>
</evidence>
<dbReference type="AlphaFoldDB" id="A0AAW9NSY9"/>
<evidence type="ECO:0000256" key="11">
    <source>
        <dbReference type="SAM" id="Phobius"/>
    </source>
</evidence>
<evidence type="ECO:0000313" key="14">
    <source>
        <dbReference type="EMBL" id="MEC1178844.1"/>
    </source>
</evidence>
<keyword evidence="6 11" id="KW-0812">Transmembrane</keyword>
<organism evidence="14 15">
    <name type="scientific">Metasolibacillus meyeri</name>
    <dbReference type="NCBI Taxonomy" id="1071052"/>
    <lineage>
        <taxon>Bacteria</taxon>
        <taxon>Bacillati</taxon>
        <taxon>Bacillota</taxon>
        <taxon>Bacilli</taxon>
        <taxon>Bacillales</taxon>
        <taxon>Caryophanaceae</taxon>
        <taxon>Metasolibacillus</taxon>
    </lineage>
</organism>
<dbReference type="NCBIfam" id="NF038347">
    <property type="entry name" value="FtsX_Gpos"/>
    <property type="match status" value="1"/>
</dbReference>
<feature type="transmembrane region" description="Helical" evidence="11">
    <location>
        <begin position="21"/>
        <end position="46"/>
    </location>
</feature>
<evidence type="ECO:0000259" key="12">
    <source>
        <dbReference type="Pfam" id="PF02687"/>
    </source>
</evidence>
<evidence type="ECO:0000313" key="15">
    <source>
        <dbReference type="Proteomes" id="UP001344888"/>
    </source>
</evidence>
<sequence>MKGRTIRRHFRESFKSLGRNGWMTFASISAVTVTLLLVGVFAVIMMNLNKVATDLENDVEIRVYIDIIADTEEAKLAEDQLIDEIHNLPDVAEVVYSSKEQELDKLIKDFGEELSLYEQNNPLHNVLYVKAVDPHETANVAKVIEKLNHTYEVKYGEGKVEKLFNFIEISRNVGLVLILGLLFTAMFLISNTIRITIVARRDEIEIMKLVGATNSFVRIPFVLEGMWLGILGSLIPMIVVSVAYYNIYQIVLPRLKGQMLQILPSIPLLYQVNGLILAIGILIGVWGSFMSVRKFLKV</sequence>
<evidence type="ECO:0000256" key="9">
    <source>
        <dbReference type="ARBA" id="ARBA00023306"/>
    </source>
</evidence>